<dbReference type="InterPro" id="IPR003660">
    <property type="entry name" value="HAMP_dom"/>
</dbReference>
<keyword evidence="11" id="KW-0902">Two-component regulatory system</keyword>
<dbReference type="GO" id="GO:0005524">
    <property type="term" value="F:ATP binding"/>
    <property type="evidence" value="ECO:0007669"/>
    <property type="project" value="UniProtKB-KW"/>
</dbReference>
<dbReference type="InterPro" id="IPR003661">
    <property type="entry name" value="HisK_dim/P_dom"/>
</dbReference>
<dbReference type="PANTHER" id="PTHR45436:SF14">
    <property type="entry name" value="SENSOR PROTEIN QSEC"/>
    <property type="match status" value="1"/>
</dbReference>
<dbReference type="InterPro" id="IPR036890">
    <property type="entry name" value="HATPase_C_sf"/>
</dbReference>
<dbReference type="STRING" id="247633.GP2143_04990"/>
<keyword evidence="8 16" id="KW-0418">Kinase</keyword>
<comment type="subcellular location">
    <subcellularLocation>
        <location evidence="2">Membrane</location>
        <topology evidence="2">Multi-pass membrane protein</topology>
    </subcellularLocation>
</comment>
<feature type="domain" description="Histidine kinase" evidence="14">
    <location>
        <begin position="222"/>
        <end position="436"/>
    </location>
</feature>
<keyword evidence="17" id="KW-1185">Reference proteome</keyword>
<dbReference type="CDD" id="cd00082">
    <property type="entry name" value="HisKA"/>
    <property type="match status" value="1"/>
</dbReference>
<gene>
    <name evidence="16" type="ORF">GP2143_04990</name>
</gene>
<feature type="transmembrane region" description="Helical" evidence="13">
    <location>
        <begin position="143"/>
        <end position="165"/>
    </location>
</feature>
<evidence type="ECO:0000256" key="1">
    <source>
        <dbReference type="ARBA" id="ARBA00000085"/>
    </source>
</evidence>
<keyword evidence="7" id="KW-0547">Nucleotide-binding</keyword>
<dbReference type="PRINTS" id="PR00344">
    <property type="entry name" value="BCTRLSENSOR"/>
</dbReference>
<dbReference type="SUPFAM" id="SSF55874">
    <property type="entry name" value="ATPase domain of HSP90 chaperone/DNA topoisomerase II/histidine kinase"/>
    <property type="match status" value="1"/>
</dbReference>
<dbReference type="InterPro" id="IPR003594">
    <property type="entry name" value="HATPase_dom"/>
</dbReference>
<dbReference type="SUPFAM" id="SSF47384">
    <property type="entry name" value="Homodimeric domain of signal transducing histidine kinase"/>
    <property type="match status" value="1"/>
</dbReference>
<dbReference type="Gene3D" id="1.10.287.130">
    <property type="match status" value="1"/>
</dbReference>
<feature type="domain" description="HAMP" evidence="15">
    <location>
        <begin position="162"/>
        <end position="214"/>
    </location>
</feature>
<evidence type="ECO:0000256" key="5">
    <source>
        <dbReference type="ARBA" id="ARBA00022679"/>
    </source>
</evidence>
<dbReference type="EMBL" id="AAVT01000002">
    <property type="protein sequence ID" value="EAW31778.1"/>
    <property type="molecule type" value="Genomic_DNA"/>
</dbReference>
<evidence type="ECO:0000259" key="15">
    <source>
        <dbReference type="PROSITE" id="PS50885"/>
    </source>
</evidence>
<comment type="caution">
    <text evidence="16">The sequence shown here is derived from an EMBL/GenBank/DDBJ whole genome shotgun (WGS) entry which is preliminary data.</text>
</comment>
<keyword evidence="10 13" id="KW-1133">Transmembrane helix</keyword>
<keyword evidence="12 13" id="KW-0472">Membrane</keyword>
<evidence type="ECO:0000256" key="10">
    <source>
        <dbReference type="ARBA" id="ARBA00022989"/>
    </source>
</evidence>
<dbReference type="InterPro" id="IPR036097">
    <property type="entry name" value="HisK_dim/P_sf"/>
</dbReference>
<name>A0YB48_9GAMM</name>
<dbReference type="Pfam" id="PF02518">
    <property type="entry name" value="HATPase_c"/>
    <property type="match status" value="1"/>
</dbReference>
<dbReference type="GO" id="GO:0005886">
    <property type="term" value="C:plasma membrane"/>
    <property type="evidence" value="ECO:0007669"/>
    <property type="project" value="TreeGrafter"/>
</dbReference>
<protein>
    <recommendedName>
        <fullName evidence="3">histidine kinase</fullName>
        <ecNumber evidence="3">2.7.13.3</ecNumber>
    </recommendedName>
</protein>
<keyword evidence="9" id="KW-0067">ATP-binding</keyword>
<evidence type="ECO:0000256" key="9">
    <source>
        <dbReference type="ARBA" id="ARBA00022840"/>
    </source>
</evidence>
<evidence type="ECO:0000256" key="13">
    <source>
        <dbReference type="SAM" id="Phobius"/>
    </source>
</evidence>
<dbReference type="PANTHER" id="PTHR45436">
    <property type="entry name" value="SENSOR HISTIDINE KINASE YKOH"/>
    <property type="match status" value="1"/>
</dbReference>
<evidence type="ECO:0000256" key="8">
    <source>
        <dbReference type="ARBA" id="ARBA00022777"/>
    </source>
</evidence>
<dbReference type="InterPro" id="IPR050428">
    <property type="entry name" value="TCS_sensor_his_kinase"/>
</dbReference>
<dbReference type="Gene3D" id="3.30.565.10">
    <property type="entry name" value="Histidine kinase-like ATPase, C-terminal domain"/>
    <property type="match status" value="1"/>
</dbReference>
<accession>A0YB48</accession>
<reference evidence="16 17" key="1">
    <citation type="journal article" date="2010" name="J. Bacteriol.">
        <title>Genome sequence of the oligotrophic marine Gammaproteobacterium HTCC2143, isolated from the Oregon Coast.</title>
        <authorList>
            <person name="Oh H.M."/>
            <person name="Kang I."/>
            <person name="Ferriera S."/>
            <person name="Giovannoni S.J."/>
            <person name="Cho J.C."/>
        </authorList>
    </citation>
    <scope>NUCLEOTIDE SEQUENCE [LARGE SCALE GENOMIC DNA]</scope>
    <source>
        <strain evidence="16 17">HTCC2143</strain>
    </source>
</reference>
<dbReference type="OrthoDB" id="9809766at2"/>
<feature type="transmembrane region" description="Helical" evidence="13">
    <location>
        <begin position="6"/>
        <end position="25"/>
    </location>
</feature>
<dbReference type="PROSITE" id="PS50109">
    <property type="entry name" value="HIS_KIN"/>
    <property type="match status" value="1"/>
</dbReference>
<dbReference type="SMART" id="SM00387">
    <property type="entry name" value="HATPase_c"/>
    <property type="match status" value="1"/>
</dbReference>
<evidence type="ECO:0000256" key="2">
    <source>
        <dbReference type="ARBA" id="ARBA00004141"/>
    </source>
</evidence>
<evidence type="ECO:0000259" key="14">
    <source>
        <dbReference type="PROSITE" id="PS50109"/>
    </source>
</evidence>
<dbReference type="EC" id="2.7.13.3" evidence="3"/>
<keyword evidence="4" id="KW-0597">Phosphoprotein</keyword>
<evidence type="ECO:0000256" key="4">
    <source>
        <dbReference type="ARBA" id="ARBA00022553"/>
    </source>
</evidence>
<evidence type="ECO:0000256" key="7">
    <source>
        <dbReference type="ARBA" id="ARBA00022741"/>
    </source>
</evidence>
<proteinExistence type="predicted"/>
<keyword evidence="5" id="KW-0808">Transferase</keyword>
<evidence type="ECO:0000313" key="17">
    <source>
        <dbReference type="Proteomes" id="UP000004931"/>
    </source>
</evidence>
<dbReference type="Proteomes" id="UP000004931">
    <property type="component" value="Unassembled WGS sequence"/>
</dbReference>
<organism evidence="16 17">
    <name type="scientific">marine gamma proteobacterium HTCC2143</name>
    <dbReference type="NCBI Taxonomy" id="247633"/>
    <lineage>
        <taxon>Bacteria</taxon>
        <taxon>Pseudomonadati</taxon>
        <taxon>Pseudomonadota</taxon>
        <taxon>Gammaproteobacteria</taxon>
        <taxon>Cellvibrionales</taxon>
        <taxon>Spongiibacteraceae</taxon>
        <taxon>BD1-7 clade</taxon>
    </lineage>
</organism>
<dbReference type="InterPro" id="IPR004358">
    <property type="entry name" value="Sig_transdc_His_kin-like_C"/>
</dbReference>
<evidence type="ECO:0000256" key="6">
    <source>
        <dbReference type="ARBA" id="ARBA00022692"/>
    </source>
</evidence>
<keyword evidence="6 13" id="KW-0812">Transmembrane</keyword>
<sequence>MKSIRVFLVIVLLSIICLVNFLAALHGYRSSMAAAEIILDEQITDSANLLAGILANDIVIPKDVFPDSVYYQHWQGGILQHKSANAPDTLLSSIEPGFHQANFEGVRWKTLVHPLANKDSQIIIAHRADTYSNLSEKIVLKSIFPIIWVLPFLGVLIWLVVYFGLHPLHRLASVLRRKKSEDLKSIENSGYPGELTEVVISINNLLERLDGAFDRERRFSADAAHELRTPLAALKVGLHNLIEESGPKSDNLQELEKGVDRMGHSIEQILAFHRLSPDRFLASPEVVDIKKIAQQTIVDLYSACERKNLNIAIEGTTVLVEGDRFALATLLKNLVDNAIKYTPVNGTIVIAIAAMGSVATIAVEDSGSGIKEADLQRVFDRFYRVGSATLQADIVGSGLGLSIVDHIVQLHRGSIEMGVSNILGGLKIEITLPLTQQPVALLDKS</sequence>
<comment type="catalytic activity">
    <reaction evidence="1">
        <text>ATP + protein L-histidine = ADP + protein N-phospho-L-histidine.</text>
        <dbReference type="EC" id="2.7.13.3"/>
    </reaction>
</comment>
<evidence type="ECO:0000256" key="3">
    <source>
        <dbReference type="ARBA" id="ARBA00012438"/>
    </source>
</evidence>
<evidence type="ECO:0000256" key="12">
    <source>
        <dbReference type="ARBA" id="ARBA00023136"/>
    </source>
</evidence>
<dbReference type="AlphaFoldDB" id="A0YB48"/>
<dbReference type="GO" id="GO:0000155">
    <property type="term" value="F:phosphorelay sensor kinase activity"/>
    <property type="evidence" value="ECO:0007669"/>
    <property type="project" value="InterPro"/>
</dbReference>
<dbReference type="SMART" id="SM00388">
    <property type="entry name" value="HisKA"/>
    <property type="match status" value="1"/>
</dbReference>
<dbReference type="InterPro" id="IPR005467">
    <property type="entry name" value="His_kinase_dom"/>
</dbReference>
<dbReference type="Pfam" id="PF00512">
    <property type="entry name" value="HisKA"/>
    <property type="match status" value="1"/>
</dbReference>
<dbReference type="eggNOG" id="COG2205">
    <property type="taxonomic scope" value="Bacteria"/>
</dbReference>
<dbReference type="PROSITE" id="PS50885">
    <property type="entry name" value="HAMP"/>
    <property type="match status" value="1"/>
</dbReference>
<evidence type="ECO:0000256" key="11">
    <source>
        <dbReference type="ARBA" id="ARBA00023012"/>
    </source>
</evidence>
<evidence type="ECO:0000313" key="16">
    <source>
        <dbReference type="EMBL" id="EAW31778.1"/>
    </source>
</evidence>